<feature type="transmembrane region" description="Helical" evidence="13">
    <location>
        <begin position="66"/>
        <end position="87"/>
    </location>
</feature>
<gene>
    <name evidence="14" type="ORF">HHI36_004795</name>
</gene>
<evidence type="ECO:0000313" key="15">
    <source>
        <dbReference type="Proteomes" id="UP001516400"/>
    </source>
</evidence>
<dbReference type="InterPro" id="IPR025770">
    <property type="entry name" value="PPMT_MeTrfase"/>
</dbReference>
<evidence type="ECO:0000256" key="1">
    <source>
        <dbReference type="ARBA" id="ARBA00001450"/>
    </source>
</evidence>
<dbReference type="GO" id="GO:0004671">
    <property type="term" value="F:protein C-terminal S-isoprenylcysteine carboxyl O-methyltransferase activity"/>
    <property type="evidence" value="ECO:0007669"/>
    <property type="project" value="UniProtKB-EC"/>
</dbReference>
<dbReference type="PROSITE" id="PS51564">
    <property type="entry name" value="SAM_ICMT"/>
    <property type="match status" value="1"/>
</dbReference>
<reference evidence="14 15" key="1">
    <citation type="journal article" date="2021" name="BMC Biol.">
        <title>Horizontally acquired antibacterial genes associated with adaptive radiation of ladybird beetles.</title>
        <authorList>
            <person name="Li H.S."/>
            <person name="Tang X.F."/>
            <person name="Huang Y.H."/>
            <person name="Xu Z.Y."/>
            <person name="Chen M.L."/>
            <person name="Du X.Y."/>
            <person name="Qiu B.Y."/>
            <person name="Chen P.T."/>
            <person name="Zhang W."/>
            <person name="Slipinski A."/>
            <person name="Escalona H.E."/>
            <person name="Waterhouse R.M."/>
            <person name="Zwick A."/>
            <person name="Pang H."/>
        </authorList>
    </citation>
    <scope>NUCLEOTIDE SEQUENCE [LARGE SCALE GENOMIC DNA]</scope>
    <source>
        <strain evidence="14">SYSU2018</strain>
    </source>
</reference>
<evidence type="ECO:0000256" key="11">
    <source>
        <dbReference type="ARBA" id="ARBA00023572"/>
    </source>
</evidence>
<feature type="transmembrane region" description="Helical" evidence="13">
    <location>
        <begin position="157"/>
        <end position="174"/>
    </location>
</feature>
<evidence type="ECO:0000256" key="6">
    <source>
        <dbReference type="ARBA" id="ARBA00022679"/>
    </source>
</evidence>
<comment type="similarity">
    <text evidence="3 13">Belongs to the class VI-like SAM-binding methyltransferase superfamily. Isoprenylcysteine carboxyl methyltransferase family.</text>
</comment>
<feature type="transmembrane region" description="Helical" evidence="13">
    <location>
        <begin position="12"/>
        <end position="30"/>
    </location>
</feature>
<keyword evidence="10 13" id="KW-0472">Membrane</keyword>
<dbReference type="EMBL" id="JABFTP020000144">
    <property type="protein sequence ID" value="KAL3281588.1"/>
    <property type="molecule type" value="Genomic_DNA"/>
</dbReference>
<organism evidence="14 15">
    <name type="scientific">Cryptolaemus montrouzieri</name>
    <dbReference type="NCBI Taxonomy" id="559131"/>
    <lineage>
        <taxon>Eukaryota</taxon>
        <taxon>Metazoa</taxon>
        <taxon>Ecdysozoa</taxon>
        <taxon>Arthropoda</taxon>
        <taxon>Hexapoda</taxon>
        <taxon>Insecta</taxon>
        <taxon>Pterygota</taxon>
        <taxon>Neoptera</taxon>
        <taxon>Endopterygota</taxon>
        <taxon>Coleoptera</taxon>
        <taxon>Polyphaga</taxon>
        <taxon>Cucujiformia</taxon>
        <taxon>Coccinelloidea</taxon>
        <taxon>Coccinellidae</taxon>
        <taxon>Scymninae</taxon>
        <taxon>Scymnini</taxon>
        <taxon>Cryptolaemus</taxon>
    </lineage>
</organism>
<proteinExistence type="inferred from homology"/>
<evidence type="ECO:0000256" key="7">
    <source>
        <dbReference type="ARBA" id="ARBA00022691"/>
    </source>
</evidence>
<dbReference type="PANTHER" id="PTHR12714:SF9">
    <property type="entry name" value="PROTEIN-S-ISOPRENYLCYSTEINE O-METHYLTRANSFERASE"/>
    <property type="match status" value="1"/>
</dbReference>
<dbReference type="Proteomes" id="UP001516400">
    <property type="component" value="Unassembled WGS sequence"/>
</dbReference>
<feature type="transmembrane region" description="Helical" evidence="13">
    <location>
        <begin position="36"/>
        <end position="59"/>
    </location>
</feature>
<dbReference type="GO" id="GO:0005789">
    <property type="term" value="C:endoplasmic reticulum membrane"/>
    <property type="evidence" value="ECO:0007669"/>
    <property type="project" value="UniProtKB-SubCell"/>
</dbReference>
<evidence type="ECO:0000256" key="10">
    <source>
        <dbReference type="ARBA" id="ARBA00023136"/>
    </source>
</evidence>
<keyword evidence="7 13" id="KW-0949">S-adenosyl-L-methionine</keyword>
<comment type="caution">
    <text evidence="14">The sequence shown here is derived from an EMBL/GenBank/DDBJ whole genome shotgun (WGS) entry which is preliminary data.</text>
</comment>
<evidence type="ECO:0000256" key="4">
    <source>
        <dbReference type="ARBA" id="ARBA00012151"/>
    </source>
</evidence>
<evidence type="ECO:0000256" key="2">
    <source>
        <dbReference type="ARBA" id="ARBA00004141"/>
    </source>
</evidence>
<evidence type="ECO:0000256" key="13">
    <source>
        <dbReference type="RuleBase" id="RU362022"/>
    </source>
</evidence>
<keyword evidence="13" id="KW-0256">Endoplasmic reticulum</keyword>
<keyword evidence="15" id="KW-1185">Reference proteome</keyword>
<dbReference type="InterPro" id="IPR007269">
    <property type="entry name" value="ICMT_MeTrfase"/>
</dbReference>
<comment type="catalytic activity">
    <reaction evidence="1 13">
        <text>[protein]-C-terminal S-[(2E,6E)-farnesyl]-L-cysteine + S-adenosyl-L-methionine = [protein]-C-terminal S-[(2E,6E)-farnesyl]-L-cysteine methyl ester + S-adenosyl-L-homocysteine</text>
        <dbReference type="Rhea" id="RHEA:21672"/>
        <dbReference type="Rhea" id="RHEA-COMP:12125"/>
        <dbReference type="Rhea" id="RHEA-COMP:12126"/>
        <dbReference type="ChEBI" id="CHEBI:57856"/>
        <dbReference type="ChEBI" id="CHEBI:59789"/>
        <dbReference type="ChEBI" id="CHEBI:90510"/>
        <dbReference type="ChEBI" id="CHEBI:90511"/>
        <dbReference type="EC" id="2.1.1.100"/>
    </reaction>
</comment>
<keyword evidence="5 13" id="KW-0489">Methyltransferase</keyword>
<comment type="function">
    <text evidence="11">Catalyzes the post-translational methylation of isoprenylated C-terminal cysteine residues.</text>
</comment>
<feature type="transmembrane region" description="Helical" evidence="13">
    <location>
        <begin position="93"/>
        <end position="112"/>
    </location>
</feature>
<name>A0ABD2NSN1_9CUCU</name>
<dbReference type="PANTHER" id="PTHR12714">
    <property type="entry name" value="PROTEIN-S ISOPRENYLCYSTEINE O-METHYLTRANSFERASE"/>
    <property type="match status" value="1"/>
</dbReference>
<evidence type="ECO:0000313" key="14">
    <source>
        <dbReference type="EMBL" id="KAL3281588.1"/>
    </source>
</evidence>
<dbReference type="Pfam" id="PF04140">
    <property type="entry name" value="ICMT"/>
    <property type="match status" value="1"/>
</dbReference>
<evidence type="ECO:0000256" key="5">
    <source>
        <dbReference type="ARBA" id="ARBA00022603"/>
    </source>
</evidence>
<dbReference type="EC" id="2.1.1.100" evidence="4 13"/>
<dbReference type="GO" id="GO:0032259">
    <property type="term" value="P:methylation"/>
    <property type="evidence" value="ECO:0007669"/>
    <property type="project" value="UniProtKB-KW"/>
</dbReference>
<evidence type="ECO:0000256" key="8">
    <source>
        <dbReference type="ARBA" id="ARBA00022692"/>
    </source>
</evidence>
<dbReference type="Gene3D" id="1.20.120.1630">
    <property type="match status" value="1"/>
</dbReference>
<comment type="subcellular location">
    <subcellularLocation>
        <location evidence="13">Endoplasmic reticulum membrane</location>
        <topology evidence="13">Multi-pass membrane protein</topology>
    </subcellularLocation>
    <subcellularLocation>
        <location evidence="2">Membrane</location>
        <topology evidence="2">Multi-pass membrane protein</topology>
    </subcellularLocation>
</comment>
<evidence type="ECO:0000256" key="12">
    <source>
        <dbReference type="ARBA" id="ARBA00023656"/>
    </source>
</evidence>
<sequence length="283" mass="32260">MISREANVALNSFFAAFGVFSSVSVLKIISDDLTLSVINCLSILIINSTLLFILINFIYKGYEFEIAIRSSFLGALFGTGIFIELSAPSHLKIFGIYMCIMSIFHYTEFFTLAIIDPKLVSPNSFVINHSPEYTFAAVFSWIEFFVEAYFYPSLKQYSIISYFGCAICIGGELLRKTAMFNAGSNFNHLVQYEKAKDHVLVTSGVYSWFRHPSYVGWFYWSIGTQITLLNPICIVGYTIASWTFFRQRIFIEESTLLNFFGQQYCDYQNRVGTGIPFVNGYLI</sequence>
<evidence type="ECO:0000256" key="3">
    <source>
        <dbReference type="ARBA" id="ARBA00009140"/>
    </source>
</evidence>
<evidence type="ECO:0000256" key="9">
    <source>
        <dbReference type="ARBA" id="ARBA00022989"/>
    </source>
</evidence>
<accession>A0ABD2NSN1</accession>
<keyword evidence="6" id="KW-0808">Transferase</keyword>
<keyword evidence="8 13" id="KW-0812">Transmembrane</keyword>
<dbReference type="AlphaFoldDB" id="A0ABD2NSN1"/>
<protein>
    <recommendedName>
        <fullName evidence="12 13">Protein-S-isoprenylcysteine O-methyltransferase</fullName>
        <ecNumber evidence="4 13">2.1.1.100</ecNumber>
    </recommendedName>
</protein>
<keyword evidence="9 13" id="KW-1133">Transmembrane helix</keyword>